<evidence type="ECO:0000256" key="4">
    <source>
        <dbReference type="ARBA" id="ARBA00023069"/>
    </source>
</evidence>
<keyword evidence="4" id="KW-0969">Cilium</keyword>
<feature type="domain" description="HYDIN/VesB/CFA65-like Ig-like" evidence="7">
    <location>
        <begin position="431"/>
        <end position="531"/>
    </location>
</feature>
<evidence type="ECO:0000256" key="5">
    <source>
        <dbReference type="ARBA" id="ARBA00023273"/>
    </source>
</evidence>
<dbReference type="PANTHER" id="PTHR23053:SF0">
    <property type="entry name" value="HYDROCEPHALUS-INDUCING PROTEIN HOMOLOG"/>
    <property type="match status" value="1"/>
</dbReference>
<evidence type="ECO:0000256" key="1">
    <source>
        <dbReference type="ARBA" id="ARBA00004138"/>
    </source>
</evidence>
<feature type="domain" description="HYDIN/VesB/CFA65-like Ig-like" evidence="7">
    <location>
        <begin position="198"/>
        <end position="291"/>
    </location>
</feature>
<dbReference type="PANTHER" id="PTHR23053">
    <property type="entry name" value="DLEC1 DELETED IN LUNG AND ESOPHAGEAL CANCER 1"/>
    <property type="match status" value="1"/>
</dbReference>
<evidence type="ECO:0000256" key="3">
    <source>
        <dbReference type="ARBA" id="ARBA00022490"/>
    </source>
</evidence>
<dbReference type="InterPro" id="IPR053879">
    <property type="entry name" value="HYDIN_VesB_CFA65-like_Ig"/>
</dbReference>
<keyword evidence="9" id="KW-1185">Reference proteome</keyword>
<dbReference type="EMBL" id="KE164326">
    <property type="protein sequence ID" value="EPQ17014.1"/>
    <property type="molecule type" value="Genomic_DNA"/>
</dbReference>
<name>S7NHU0_MYOBR</name>
<reference evidence="8 9" key="1">
    <citation type="journal article" date="2013" name="Nat. Commun.">
        <title>Genome analysis reveals insights into physiology and longevity of the Brandt's bat Myotis brandtii.</title>
        <authorList>
            <person name="Seim I."/>
            <person name="Fang X."/>
            <person name="Xiong Z."/>
            <person name="Lobanov A.V."/>
            <person name="Huang Z."/>
            <person name="Ma S."/>
            <person name="Feng Y."/>
            <person name="Turanov A.A."/>
            <person name="Zhu Y."/>
            <person name="Lenz T.L."/>
            <person name="Gerashchenko M.V."/>
            <person name="Fan D."/>
            <person name="Hee Yim S."/>
            <person name="Yao X."/>
            <person name="Jordan D."/>
            <person name="Xiong Y."/>
            <person name="Ma Y."/>
            <person name="Lyapunov A.N."/>
            <person name="Chen G."/>
            <person name="Kulakova O.I."/>
            <person name="Sun Y."/>
            <person name="Lee S.G."/>
            <person name="Bronson R.T."/>
            <person name="Moskalev A.A."/>
            <person name="Sunyaev S.R."/>
            <person name="Zhang G."/>
            <person name="Krogh A."/>
            <person name="Wang J."/>
            <person name="Gladyshev V.N."/>
        </authorList>
    </citation>
    <scope>NUCLEOTIDE SEQUENCE [LARGE SCALE GENOMIC DNA]</scope>
</reference>
<dbReference type="InterPro" id="IPR033305">
    <property type="entry name" value="Hydin-like"/>
</dbReference>
<keyword evidence="3" id="KW-0963">Cytoplasm</keyword>
<gene>
    <name evidence="8" type="ORF">D623_10022398</name>
</gene>
<evidence type="ECO:0000256" key="2">
    <source>
        <dbReference type="ARBA" id="ARBA00004496"/>
    </source>
</evidence>
<dbReference type="InterPro" id="IPR013783">
    <property type="entry name" value="Ig-like_fold"/>
</dbReference>
<proteinExistence type="predicted"/>
<evidence type="ECO:0000313" key="9">
    <source>
        <dbReference type="Proteomes" id="UP000052978"/>
    </source>
</evidence>
<evidence type="ECO:0000259" key="7">
    <source>
        <dbReference type="Pfam" id="PF22544"/>
    </source>
</evidence>
<dbReference type="Proteomes" id="UP000052978">
    <property type="component" value="Unassembled WGS sequence"/>
</dbReference>
<dbReference type="GO" id="GO:1904158">
    <property type="term" value="P:axonemal central apparatus assembly"/>
    <property type="evidence" value="ECO:0007669"/>
    <property type="project" value="TreeGrafter"/>
</dbReference>
<comment type="subcellular location">
    <subcellularLocation>
        <location evidence="1">Cell projection</location>
        <location evidence="1">Cilium</location>
    </subcellularLocation>
    <subcellularLocation>
        <location evidence="2">Cytoplasm</location>
    </subcellularLocation>
</comment>
<dbReference type="GO" id="GO:0003341">
    <property type="term" value="P:cilium movement"/>
    <property type="evidence" value="ECO:0007669"/>
    <property type="project" value="TreeGrafter"/>
</dbReference>
<protein>
    <submittedName>
        <fullName evidence="8">Hydrocephalus-inducing protein like protein</fullName>
    </submittedName>
</protein>
<organism evidence="8 9">
    <name type="scientific">Myotis brandtii</name>
    <name type="common">Brandt's bat</name>
    <dbReference type="NCBI Taxonomy" id="109478"/>
    <lineage>
        <taxon>Eukaryota</taxon>
        <taxon>Metazoa</taxon>
        <taxon>Chordata</taxon>
        <taxon>Craniata</taxon>
        <taxon>Vertebrata</taxon>
        <taxon>Euteleostomi</taxon>
        <taxon>Mammalia</taxon>
        <taxon>Eutheria</taxon>
        <taxon>Laurasiatheria</taxon>
        <taxon>Chiroptera</taxon>
        <taxon>Yangochiroptera</taxon>
        <taxon>Vespertilionidae</taxon>
        <taxon>Myotis</taxon>
    </lineage>
</organism>
<evidence type="ECO:0000256" key="6">
    <source>
        <dbReference type="SAM" id="MobiDB-lite"/>
    </source>
</evidence>
<keyword evidence="5" id="KW-0966">Cell projection</keyword>
<dbReference type="Gene3D" id="2.60.40.10">
    <property type="entry name" value="Immunoglobulins"/>
    <property type="match status" value="10"/>
</dbReference>
<dbReference type="GO" id="GO:0005930">
    <property type="term" value="C:axoneme"/>
    <property type="evidence" value="ECO:0007669"/>
    <property type="project" value="TreeGrafter"/>
</dbReference>
<dbReference type="eggNOG" id="ENOG502QQ4F">
    <property type="taxonomic scope" value="Eukaryota"/>
</dbReference>
<dbReference type="Pfam" id="PF22544">
    <property type="entry name" value="HYDIN_VesB_CFA65-like_Ig"/>
    <property type="match status" value="2"/>
</dbReference>
<accession>S7NHU0</accession>
<sequence>MTSRRLEESMGAVQMGLVRMLKGFQSKVLPPLSPKVVKEEDVNQMLTPSEFLKEMSLTTEQRLANTRLMCRPQIIELLDMGEATHQKFSDIDLDQALFQPFPSEIIFQNYTPCEVYEVPLVLRNNDKIPRMVKVIEESSPYFKVISPKDIGHKVAPGVPSIFRILFTPEENKDYAHMLTCVTEREKFIVPIKARGARAILDFPDKLNFSTCPVKYRTQKMLLVRNIGNRDAVFHITTYRPFSVEPSVGTLTVGESMQLEADFEPQTVGNHSQRLIVYYDTGEKMFVSLYGAAVDMNIRLDKNSLIIEKTYISLANQRTITIYNRSNIIAHFQWKIFATQEEEDKEKYRVCEDLIKEEKDETDEFQEFVSDPLLRERISILSRTFENQRRLVQADSILFLNNIFIIEPPVPAALTGREIRLPLRIKGQGMGPKIHFNFELLDIGKVFVGSVHCYEAILSNKGSIDALFNVIPSTSALGACFVFSPKEGIIKPSGVQAVQISFCSSILGHFEEKFLVSVNGSPEPVKLTIRGCVIGPTFHFNVPALHFGDVSFGFPHTLICSLNNTSLVPMTFKLRIPGDGHESISSCEQYTDTKGPSWNKEEIPITKPKEFTITPNCGTIRSQGFAAIRVTLCSNTVQKYELALVVDVEGIGEEVLALLITARCIVPALHMANAEVDFGRCFLKYPYEKTIQLVNPDDLPGCYEVLPQVDEDSPAVLLSSPTPYGIIPPQSTVHIPLILETQVTGEHRSTIYISVFGSQGHPVVCQLRSIGEGPVICVCPHQVDFGKIFVLKESSRVINLSNQSPIPGLFQAHMAHKKSLWTVEPSEGTVPPEDDIQLTLTANLNDILMFKDTVILDIINSNTYRISVQAEGIGSTIVSDKPFAPELNLGAHFSLDTCYYHFKLTNKGRRVHQLFWMNEEFQPKNKKVVPKRRLAKRPCAQAARRPQSPVFQLQPFRMELYPDQTIDVTLDGYSATPRMVKEKLVCHAIIGAQRERSLVMTVDVMCEFIAPLIQLSTKKLVYRLEKKPQTVLQPDYQPLVMKNISTLPVNVLLSTSKPFFICDTEQSLLPLTPEPIKLEIGEEKNLLVKFDPTHKCDLNNWVAEETLAIRYLEHPQVDSLSLRGEVHYPNLSFETMDLDFGCILNDTEVIRYVPITNCSPLAVKFCWFFLVNNEENQIRYRQRSYPVELFSAVRLVFDILPLYGELQPYSSDQIAFTFYGHCDIIAQATALCKVEGGPNYEITLRGETSLVSYSFDTKDINYGLQDDGSIPKDGDAGDTVFLFLLKLFDRITETKVTLKNTGKVGFEFRVLTNDQSSPDNLMPGVPLILPLSGFISSLKEQELKIYYLPGVPEIFQRSFQVQIAHLDPESITLSGEGIFPRIYIDLPRNLKGNEKYEIFLNQARENLENELDKDETLSHSETTEEMSEDEPFKLSAQLQMEVERLIVQNYTMEHQKTIIHDPMDEVSHRSRHRLAKIQLPEYILDFGHMILGESRSHIIKITNTSHMPVSFHAEKRILHDTGFSTELDRVKHLPYCETETFEVRFDQQGTNQSVGNKEAILPIKVVGGPTVHICLQAQVTIPTMTLSCEKVEFATIQCGQCLVETVQLSNLLQVPCEWFVVTHKPFNKLEKHMPKYLRRKLHTEFKPKMRIFEIQPTTGVLDPGEKANVQVRFMPKEEKFYSQTLTFQLVRSTQKLTLLAQGQGLEPRLEFSPSILELGPLLPYAPGDEAEVVVKNPCDFPIEFYSLEFDQQYLIEEKVSRGPNQSSFSYPCWALTGTGALLSARTTGP</sequence>
<feature type="region of interest" description="Disordered" evidence="6">
    <location>
        <begin position="1409"/>
        <end position="1430"/>
    </location>
</feature>
<evidence type="ECO:0000313" key="8">
    <source>
        <dbReference type="EMBL" id="EPQ17014.1"/>
    </source>
</evidence>